<protein>
    <recommendedName>
        <fullName evidence="2">Potassium channel domain-containing protein</fullName>
    </recommendedName>
</protein>
<keyword evidence="1" id="KW-1133">Transmembrane helix</keyword>
<evidence type="ECO:0000259" key="2">
    <source>
        <dbReference type="Pfam" id="PF07885"/>
    </source>
</evidence>
<dbReference type="EMBL" id="JAVDWH010000001">
    <property type="protein sequence ID" value="MDR7085211.1"/>
    <property type="molecule type" value="Genomic_DNA"/>
</dbReference>
<dbReference type="Pfam" id="PF07885">
    <property type="entry name" value="Ion_trans_2"/>
    <property type="match status" value="1"/>
</dbReference>
<accession>A0ABU1UJ76</accession>
<keyword evidence="4" id="KW-1185">Reference proteome</keyword>
<sequence>MSDLAAWLVSLAGCLVLAWVLRDIFRTLARPGTQGFVSRAVLRPIWKISRHRRRASLAGPVAMLGVIAVWGLFAALGWALIYWPQIPSGFTFISEPPRGLLQTWLESAYISLVNISTLGLGDVVPSNGWLRIVSPLEALFGLALLTVALSWVMQVYPALTRRRTLAVRLNLLRRARARETIAELDAAATVQLLESLTKSVIDVRVDLEEYAEIYFFREDDADASLPANLGYAVELLEAAGSSNSPAVLLAVRVLAAALDDLAESVDAKFLDLSGSRDEVFSAYAADHGHSHRQA</sequence>
<feature type="domain" description="Potassium channel" evidence="2">
    <location>
        <begin position="101"/>
        <end position="154"/>
    </location>
</feature>
<name>A0ABU1UJ76_9ACTN</name>
<organism evidence="3 4">
    <name type="scientific">Aeromicrobium panaciterrae</name>
    <dbReference type="NCBI Taxonomy" id="363861"/>
    <lineage>
        <taxon>Bacteria</taxon>
        <taxon>Bacillati</taxon>
        <taxon>Actinomycetota</taxon>
        <taxon>Actinomycetes</taxon>
        <taxon>Propionibacteriales</taxon>
        <taxon>Nocardioidaceae</taxon>
        <taxon>Aeromicrobium</taxon>
    </lineage>
</organism>
<dbReference type="SUPFAM" id="SSF81324">
    <property type="entry name" value="Voltage-gated potassium channels"/>
    <property type="match status" value="1"/>
</dbReference>
<gene>
    <name evidence="3" type="ORF">J2X11_000050</name>
</gene>
<dbReference type="Gene3D" id="1.10.287.70">
    <property type="match status" value="1"/>
</dbReference>
<feature type="transmembrane region" description="Helical" evidence="1">
    <location>
        <begin position="138"/>
        <end position="159"/>
    </location>
</feature>
<evidence type="ECO:0000256" key="1">
    <source>
        <dbReference type="SAM" id="Phobius"/>
    </source>
</evidence>
<comment type="caution">
    <text evidence="3">The sequence shown here is derived from an EMBL/GenBank/DDBJ whole genome shotgun (WGS) entry which is preliminary data.</text>
</comment>
<evidence type="ECO:0000313" key="3">
    <source>
        <dbReference type="EMBL" id="MDR7085211.1"/>
    </source>
</evidence>
<reference evidence="3 4" key="1">
    <citation type="submission" date="2023-07" db="EMBL/GenBank/DDBJ databases">
        <title>Sorghum-associated microbial communities from plants grown in Nebraska, USA.</title>
        <authorList>
            <person name="Schachtman D."/>
        </authorList>
    </citation>
    <scope>NUCLEOTIDE SEQUENCE [LARGE SCALE GENOMIC DNA]</scope>
    <source>
        <strain evidence="3 4">BE248</strain>
    </source>
</reference>
<keyword evidence="1" id="KW-0472">Membrane</keyword>
<feature type="transmembrane region" description="Helical" evidence="1">
    <location>
        <begin position="6"/>
        <end position="25"/>
    </location>
</feature>
<proteinExistence type="predicted"/>
<dbReference type="RefSeq" id="WP_309965095.1">
    <property type="nucleotide sequence ID" value="NZ_JAVDWH010000001.1"/>
</dbReference>
<dbReference type="Proteomes" id="UP001257739">
    <property type="component" value="Unassembled WGS sequence"/>
</dbReference>
<feature type="transmembrane region" description="Helical" evidence="1">
    <location>
        <begin position="57"/>
        <end position="81"/>
    </location>
</feature>
<keyword evidence="1" id="KW-0812">Transmembrane</keyword>
<evidence type="ECO:0000313" key="4">
    <source>
        <dbReference type="Proteomes" id="UP001257739"/>
    </source>
</evidence>
<dbReference type="InterPro" id="IPR013099">
    <property type="entry name" value="K_chnl_dom"/>
</dbReference>